<dbReference type="PANTHER" id="PTHR33303:SF2">
    <property type="entry name" value="COA-BINDING DOMAIN-CONTAINING PROTEIN"/>
    <property type="match status" value="1"/>
</dbReference>
<dbReference type="AlphaFoldDB" id="A0A7W7YQ25"/>
<keyword evidence="3" id="KW-1185">Reference proteome</keyword>
<evidence type="ECO:0000313" key="3">
    <source>
        <dbReference type="Proteomes" id="UP000534294"/>
    </source>
</evidence>
<accession>A0A7W7YQ25</accession>
<dbReference type="SUPFAM" id="SSF51735">
    <property type="entry name" value="NAD(P)-binding Rossmann-fold domains"/>
    <property type="match status" value="1"/>
</dbReference>
<sequence>MSTPERVVILGASDKPDRYAHKAMTALLQHGHEVVLVHPRLKEIEGRPVLGDMGAVTGAVDTVTMYVGPAISAGLADKLVALKPKRVIFNPGSENPDLQDKLQAAGIRPEEACTLVLLATGQY</sequence>
<dbReference type="RefSeq" id="WP_184212811.1">
    <property type="nucleotide sequence ID" value="NZ_JACHIF010000012.1"/>
</dbReference>
<dbReference type="SMART" id="SM00881">
    <property type="entry name" value="CoA_binding"/>
    <property type="match status" value="1"/>
</dbReference>
<dbReference type="EMBL" id="JACHIF010000012">
    <property type="protein sequence ID" value="MBB5040268.1"/>
    <property type="molecule type" value="Genomic_DNA"/>
</dbReference>
<name>A0A7W7YQ25_9BACT</name>
<dbReference type="InterPro" id="IPR036291">
    <property type="entry name" value="NAD(P)-bd_dom_sf"/>
</dbReference>
<dbReference type="PANTHER" id="PTHR33303">
    <property type="entry name" value="CYTOPLASMIC PROTEIN-RELATED"/>
    <property type="match status" value="1"/>
</dbReference>
<evidence type="ECO:0000313" key="2">
    <source>
        <dbReference type="EMBL" id="MBB5040268.1"/>
    </source>
</evidence>
<dbReference type="Pfam" id="PF13380">
    <property type="entry name" value="CoA_binding_2"/>
    <property type="match status" value="1"/>
</dbReference>
<dbReference type="Gene3D" id="3.40.50.720">
    <property type="entry name" value="NAD(P)-binding Rossmann-like Domain"/>
    <property type="match status" value="1"/>
</dbReference>
<comment type="caution">
    <text evidence="2">The sequence shown here is derived from an EMBL/GenBank/DDBJ whole genome shotgun (WGS) entry which is preliminary data.</text>
</comment>
<protein>
    <recommendedName>
        <fullName evidence="1">CoA-binding domain-containing protein</fullName>
    </recommendedName>
</protein>
<proteinExistence type="predicted"/>
<dbReference type="Proteomes" id="UP000534294">
    <property type="component" value="Unassembled WGS sequence"/>
</dbReference>
<feature type="domain" description="CoA-binding" evidence="1">
    <location>
        <begin position="1"/>
        <end position="93"/>
    </location>
</feature>
<dbReference type="InterPro" id="IPR003781">
    <property type="entry name" value="CoA-bd"/>
</dbReference>
<organism evidence="2 3">
    <name type="scientific">Prosthecobacter dejongeii</name>
    <dbReference type="NCBI Taxonomy" id="48465"/>
    <lineage>
        <taxon>Bacteria</taxon>
        <taxon>Pseudomonadati</taxon>
        <taxon>Verrucomicrobiota</taxon>
        <taxon>Verrucomicrobiia</taxon>
        <taxon>Verrucomicrobiales</taxon>
        <taxon>Verrucomicrobiaceae</taxon>
        <taxon>Prosthecobacter</taxon>
    </lineage>
</organism>
<gene>
    <name evidence="2" type="ORF">HNQ64_004549</name>
</gene>
<reference evidence="2 3" key="1">
    <citation type="submission" date="2020-08" db="EMBL/GenBank/DDBJ databases">
        <title>Genomic Encyclopedia of Type Strains, Phase IV (KMG-IV): sequencing the most valuable type-strain genomes for metagenomic binning, comparative biology and taxonomic classification.</title>
        <authorList>
            <person name="Goeker M."/>
        </authorList>
    </citation>
    <scope>NUCLEOTIDE SEQUENCE [LARGE SCALE GENOMIC DNA]</scope>
    <source>
        <strain evidence="2 3">DSM 12251</strain>
    </source>
</reference>
<evidence type="ECO:0000259" key="1">
    <source>
        <dbReference type="SMART" id="SM00881"/>
    </source>
</evidence>